<keyword evidence="1 5" id="KW-0489">Methyltransferase</keyword>
<dbReference type="InterPro" id="IPR040758">
    <property type="entry name" value="PrmC_N"/>
</dbReference>
<comment type="caution">
    <text evidence="8">The sequence shown here is derived from an EMBL/GenBank/DDBJ whole genome shotgun (WGS) entry which is preliminary data.</text>
</comment>
<dbReference type="PANTHER" id="PTHR18895:SF74">
    <property type="entry name" value="MTRF1L RELEASE FACTOR GLUTAMINE METHYLTRANSFERASE"/>
    <property type="match status" value="1"/>
</dbReference>
<evidence type="ECO:0000256" key="5">
    <source>
        <dbReference type="HAMAP-Rule" id="MF_02126"/>
    </source>
</evidence>
<dbReference type="InterPro" id="IPR050320">
    <property type="entry name" value="N5-glutamine_MTase"/>
</dbReference>
<evidence type="ECO:0000256" key="2">
    <source>
        <dbReference type="ARBA" id="ARBA00022679"/>
    </source>
</evidence>
<dbReference type="Gene3D" id="1.10.8.10">
    <property type="entry name" value="DNA helicase RuvA subunit, C-terminal domain"/>
    <property type="match status" value="1"/>
</dbReference>
<dbReference type="InterPro" id="IPR019874">
    <property type="entry name" value="RF_methyltr_PrmC"/>
</dbReference>
<feature type="binding site" evidence="5">
    <location>
        <position position="155"/>
    </location>
    <ligand>
        <name>S-adenosyl-L-methionine</name>
        <dbReference type="ChEBI" id="CHEBI:59789"/>
    </ligand>
</feature>
<dbReference type="EMBL" id="VNHU01000007">
    <property type="protein sequence ID" value="TYP72280.1"/>
    <property type="molecule type" value="Genomic_DNA"/>
</dbReference>
<dbReference type="AlphaFoldDB" id="A0A5S5C1R4"/>
<sequence length="293" mass="33798">MDTMNEMFDIRTYRADFLHSLKGLYEVEEIKSFFNMLSATYLGLSRAQIALALDRLLTADEMQLMNTAKEQLMQHQPIQYILGETEFYGSVFKVNPHVLIPRPETEELVDWIYNDLQNGEQVDQPIRILDIGTGSGCIAISLAKKFPQAKVYAMDLSEQAIQVATENAKRNNVSITFIQADITDDTISLSYQFDCIVSNPPYVRMLEKHEIQSNVLDNEPHLALFVEDEDPLIFYRKITKLASRNLTEDGVLYFEINQYLGRETVALVQKFGFEDVELRKDVFTNDRMIRAKR</sequence>
<evidence type="ECO:0000313" key="8">
    <source>
        <dbReference type="EMBL" id="TYP72280.1"/>
    </source>
</evidence>
<dbReference type="InterPro" id="IPR007848">
    <property type="entry name" value="Small_mtfrase_dom"/>
</dbReference>
<dbReference type="InterPro" id="IPR004556">
    <property type="entry name" value="HemK-like"/>
</dbReference>
<dbReference type="PROSITE" id="PS00092">
    <property type="entry name" value="N6_MTASE"/>
    <property type="match status" value="1"/>
</dbReference>
<keyword evidence="9" id="KW-1185">Reference proteome</keyword>
<name>A0A5S5C1R4_9FLAO</name>
<dbReference type="Gene3D" id="3.40.50.150">
    <property type="entry name" value="Vaccinia Virus protein VP39"/>
    <property type="match status" value="1"/>
</dbReference>
<comment type="similarity">
    <text evidence="5">Belongs to the protein N5-glutamine methyltransferase family. PrmC subfamily.</text>
</comment>
<evidence type="ECO:0000256" key="3">
    <source>
        <dbReference type="ARBA" id="ARBA00022691"/>
    </source>
</evidence>
<keyword evidence="2 5" id="KW-0808">Transferase</keyword>
<dbReference type="Pfam" id="PF05175">
    <property type="entry name" value="MTS"/>
    <property type="match status" value="1"/>
</dbReference>
<evidence type="ECO:0000256" key="1">
    <source>
        <dbReference type="ARBA" id="ARBA00022603"/>
    </source>
</evidence>
<dbReference type="CDD" id="cd02440">
    <property type="entry name" value="AdoMet_MTases"/>
    <property type="match status" value="1"/>
</dbReference>
<feature type="binding site" evidence="5">
    <location>
        <begin position="132"/>
        <end position="136"/>
    </location>
    <ligand>
        <name>S-adenosyl-L-methionine</name>
        <dbReference type="ChEBI" id="CHEBI:59789"/>
    </ligand>
</feature>
<dbReference type="PANTHER" id="PTHR18895">
    <property type="entry name" value="HEMK METHYLTRANSFERASE"/>
    <property type="match status" value="1"/>
</dbReference>
<dbReference type="Proteomes" id="UP000324376">
    <property type="component" value="Unassembled WGS sequence"/>
</dbReference>
<dbReference type="Pfam" id="PF17827">
    <property type="entry name" value="PrmC_N"/>
    <property type="match status" value="1"/>
</dbReference>
<dbReference type="GO" id="GO:0003676">
    <property type="term" value="F:nucleic acid binding"/>
    <property type="evidence" value="ECO:0007669"/>
    <property type="project" value="InterPro"/>
</dbReference>
<comment type="caution">
    <text evidence="5">Lacks conserved residue(s) required for the propagation of feature annotation.</text>
</comment>
<feature type="domain" description="Release factor glutamine methyltransferase N-terminal" evidence="7">
    <location>
        <begin position="36"/>
        <end position="83"/>
    </location>
</feature>
<dbReference type="InterPro" id="IPR002052">
    <property type="entry name" value="DNA_methylase_N6_adenine_CS"/>
</dbReference>
<dbReference type="SUPFAM" id="SSF53335">
    <property type="entry name" value="S-adenosyl-L-methionine-dependent methyltransferases"/>
    <property type="match status" value="1"/>
</dbReference>
<dbReference type="EC" id="2.1.1.297" evidence="5"/>
<accession>A0A5S5C1R4</accession>
<dbReference type="NCBIfam" id="TIGR00536">
    <property type="entry name" value="hemK_fam"/>
    <property type="match status" value="1"/>
</dbReference>
<dbReference type="NCBIfam" id="TIGR03534">
    <property type="entry name" value="RF_mod_PrmC"/>
    <property type="match status" value="1"/>
</dbReference>
<dbReference type="GO" id="GO:0102559">
    <property type="term" value="F:peptide chain release factor N(5)-glutamine methyltransferase activity"/>
    <property type="evidence" value="ECO:0007669"/>
    <property type="project" value="UniProtKB-EC"/>
</dbReference>
<dbReference type="InterPro" id="IPR029063">
    <property type="entry name" value="SAM-dependent_MTases_sf"/>
</dbReference>
<reference evidence="8 9" key="1">
    <citation type="submission" date="2019-07" db="EMBL/GenBank/DDBJ databases">
        <title>Genomic Encyclopedia of Archaeal and Bacterial Type Strains, Phase II (KMG-II): from individual species to whole genera.</title>
        <authorList>
            <person name="Goeker M."/>
        </authorList>
    </citation>
    <scope>NUCLEOTIDE SEQUENCE [LARGE SCALE GENOMIC DNA]</scope>
    <source>
        <strain evidence="8 9">DSM 17527</strain>
    </source>
</reference>
<evidence type="ECO:0000313" key="9">
    <source>
        <dbReference type="Proteomes" id="UP000324376"/>
    </source>
</evidence>
<organism evidence="8 9">
    <name type="scientific">Aquimarina intermedia</name>
    <dbReference type="NCBI Taxonomy" id="350814"/>
    <lineage>
        <taxon>Bacteria</taxon>
        <taxon>Pseudomonadati</taxon>
        <taxon>Bacteroidota</taxon>
        <taxon>Flavobacteriia</taxon>
        <taxon>Flavobacteriales</taxon>
        <taxon>Flavobacteriaceae</taxon>
        <taxon>Aquimarina</taxon>
    </lineage>
</organism>
<feature type="domain" description="Methyltransferase small" evidence="6">
    <location>
        <begin position="127"/>
        <end position="209"/>
    </location>
</feature>
<proteinExistence type="inferred from homology"/>
<dbReference type="GO" id="GO:0032259">
    <property type="term" value="P:methylation"/>
    <property type="evidence" value="ECO:0007669"/>
    <property type="project" value="UniProtKB-KW"/>
</dbReference>
<dbReference type="HAMAP" id="MF_02126">
    <property type="entry name" value="RF_methyltr_PrmC"/>
    <property type="match status" value="1"/>
</dbReference>
<feature type="binding site" evidence="5">
    <location>
        <position position="199"/>
    </location>
    <ligand>
        <name>S-adenosyl-L-methionine</name>
        <dbReference type="ChEBI" id="CHEBI:59789"/>
    </ligand>
</feature>
<evidence type="ECO:0000256" key="4">
    <source>
        <dbReference type="ARBA" id="ARBA00048391"/>
    </source>
</evidence>
<comment type="catalytic activity">
    <reaction evidence="4 5">
        <text>L-glutaminyl-[peptide chain release factor] + S-adenosyl-L-methionine = N(5)-methyl-L-glutaminyl-[peptide chain release factor] + S-adenosyl-L-homocysteine + H(+)</text>
        <dbReference type="Rhea" id="RHEA:42896"/>
        <dbReference type="Rhea" id="RHEA-COMP:10271"/>
        <dbReference type="Rhea" id="RHEA-COMP:10272"/>
        <dbReference type="ChEBI" id="CHEBI:15378"/>
        <dbReference type="ChEBI" id="CHEBI:30011"/>
        <dbReference type="ChEBI" id="CHEBI:57856"/>
        <dbReference type="ChEBI" id="CHEBI:59789"/>
        <dbReference type="ChEBI" id="CHEBI:61891"/>
        <dbReference type="EC" id="2.1.1.297"/>
    </reaction>
</comment>
<comment type="function">
    <text evidence="5">Methylates the class 1 translation termination release factors RF1/PrfA and RF2/PrfB on the glutamine residue of the universally conserved GGQ motif.</text>
</comment>
<protein>
    <recommendedName>
        <fullName evidence="5">Release factor glutamine methyltransferase</fullName>
        <shortName evidence="5">RF MTase</shortName>
        <ecNumber evidence="5">2.1.1.297</ecNumber>
    </recommendedName>
    <alternativeName>
        <fullName evidence="5">N5-glutamine methyltransferase PrmC</fullName>
    </alternativeName>
    <alternativeName>
        <fullName evidence="5">Protein-(glutamine-N5) MTase PrmC</fullName>
    </alternativeName>
    <alternativeName>
        <fullName evidence="5">Protein-glutamine N-methyltransferase PrmC</fullName>
    </alternativeName>
</protein>
<gene>
    <name evidence="5" type="primary">prmC</name>
    <name evidence="8" type="ORF">BD809_107165</name>
</gene>
<evidence type="ECO:0000259" key="6">
    <source>
        <dbReference type="Pfam" id="PF05175"/>
    </source>
</evidence>
<evidence type="ECO:0000259" key="7">
    <source>
        <dbReference type="Pfam" id="PF17827"/>
    </source>
</evidence>
<keyword evidence="3 5" id="KW-0949">S-adenosyl-L-methionine</keyword>
<feature type="binding site" evidence="5">
    <location>
        <begin position="199"/>
        <end position="202"/>
    </location>
    <ligand>
        <name>substrate</name>
    </ligand>
</feature>